<reference evidence="15 16" key="1">
    <citation type="submission" date="2017-03" db="EMBL/GenBank/DDBJ databases">
        <title>Complete genome sequence of Candidatus 'Thiodictyon syntrophicum' sp. nov. strain Cad16T, a photolithoautotroph purple sulfur bacterium isolated from an alpine meromictic lake.</title>
        <authorList>
            <person name="Luedin S.M."/>
            <person name="Pothier J.F."/>
            <person name="Danza F."/>
            <person name="Storelli N."/>
            <person name="Wittwer M."/>
            <person name="Tonolla M."/>
        </authorList>
    </citation>
    <scope>NUCLEOTIDE SEQUENCE [LARGE SCALE GENOMIC DNA]</scope>
    <source>
        <strain evidence="15 16">Cad16T</strain>
    </source>
</reference>
<dbReference type="Gene3D" id="3.30.450.40">
    <property type="match status" value="1"/>
</dbReference>
<evidence type="ECO:0000256" key="5">
    <source>
        <dbReference type="ARBA" id="ARBA00022840"/>
    </source>
</evidence>
<keyword evidence="6 12" id="KW-0902">Two-component regulatory system</keyword>
<dbReference type="InterPro" id="IPR002078">
    <property type="entry name" value="Sigma_54_int"/>
</dbReference>
<dbReference type="FunFam" id="3.40.50.300:FF:000006">
    <property type="entry name" value="DNA-binding transcriptional regulator NtrC"/>
    <property type="match status" value="1"/>
</dbReference>
<keyword evidence="9 12" id="KW-0010">Activator</keyword>
<dbReference type="NCBIfam" id="TIGR01817">
    <property type="entry name" value="nifA"/>
    <property type="match status" value="1"/>
</dbReference>
<dbReference type="Pfam" id="PF25601">
    <property type="entry name" value="AAA_lid_14"/>
    <property type="match status" value="1"/>
</dbReference>
<keyword evidence="10 12" id="KW-0804">Transcription</keyword>
<dbReference type="PANTHER" id="PTHR32071:SF117">
    <property type="entry name" value="PTS-DEPENDENT DIHYDROXYACETONE KINASE OPERON REGULATORY PROTEIN-RELATED"/>
    <property type="match status" value="1"/>
</dbReference>
<evidence type="ECO:0000256" key="8">
    <source>
        <dbReference type="ARBA" id="ARBA00023125"/>
    </source>
</evidence>
<dbReference type="SUPFAM" id="SSF52540">
    <property type="entry name" value="P-loop containing nucleoside triphosphate hydrolases"/>
    <property type="match status" value="1"/>
</dbReference>
<keyword evidence="8 12" id="KW-0238">DNA-binding</keyword>
<evidence type="ECO:0000259" key="14">
    <source>
        <dbReference type="PROSITE" id="PS50045"/>
    </source>
</evidence>
<evidence type="ECO:0000256" key="2">
    <source>
        <dbReference type="ARBA" id="ARBA00011135"/>
    </source>
</evidence>
<dbReference type="SMART" id="SM00382">
    <property type="entry name" value="AAA"/>
    <property type="match status" value="1"/>
</dbReference>
<evidence type="ECO:0000256" key="7">
    <source>
        <dbReference type="ARBA" id="ARBA00023015"/>
    </source>
</evidence>
<dbReference type="SUPFAM" id="SSF55781">
    <property type="entry name" value="GAF domain-like"/>
    <property type="match status" value="1"/>
</dbReference>
<dbReference type="Pfam" id="PF13185">
    <property type="entry name" value="GAF_2"/>
    <property type="match status" value="1"/>
</dbReference>
<dbReference type="PROSITE" id="PS00676">
    <property type="entry name" value="SIGMA54_INTERACT_2"/>
    <property type="match status" value="1"/>
</dbReference>
<proteinExistence type="predicted"/>
<comment type="function">
    <text evidence="1 12">Required for activation of most nif operons, which are directly involved in nitrogen fixation.</text>
</comment>
<dbReference type="EMBL" id="CP020370">
    <property type="protein sequence ID" value="AUB83813.1"/>
    <property type="molecule type" value="Genomic_DNA"/>
</dbReference>
<evidence type="ECO:0000313" key="16">
    <source>
        <dbReference type="Proteomes" id="UP000232638"/>
    </source>
</evidence>
<dbReference type="AlphaFoldDB" id="A0A2K8UDY7"/>
<dbReference type="InterPro" id="IPR002197">
    <property type="entry name" value="HTH_Fis"/>
</dbReference>
<dbReference type="InterPro" id="IPR025662">
    <property type="entry name" value="Sigma_54_int_dom_ATP-bd_1"/>
</dbReference>
<dbReference type="InterPro" id="IPR003593">
    <property type="entry name" value="AAA+_ATPase"/>
</dbReference>
<keyword evidence="5" id="KW-0067">ATP-binding</keyword>
<dbReference type="PRINTS" id="PR01590">
    <property type="entry name" value="HTHFIS"/>
</dbReference>
<evidence type="ECO:0000256" key="11">
    <source>
        <dbReference type="ARBA" id="ARBA00023231"/>
    </source>
</evidence>
<dbReference type="InterPro" id="IPR029016">
    <property type="entry name" value="GAF-like_dom_sf"/>
</dbReference>
<dbReference type="Gene3D" id="1.10.8.60">
    <property type="match status" value="1"/>
</dbReference>
<feature type="domain" description="Sigma-54 factor interaction" evidence="14">
    <location>
        <begin position="210"/>
        <end position="438"/>
    </location>
</feature>
<evidence type="ECO:0000256" key="9">
    <source>
        <dbReference type="ARBA" id="ARBA00023159"/>
    </source>
</evidence>
<dbReference type="GO" id="GO:0000160">
    <property type="term" value="P:phosphorelay signal transduction system"/>
    <property type="evidence" value="ECO:0007669"/>
    <property type="project" value="UniProtKB-UniRule"/>
</dbReference>
<accession>A0A2K8UDY7</accession>
<dbReference type="InterPro" id="IPR058031">
    <property type="entry name" value="AAA_lid_NorR"/>
</dbReference>
<keyword evidence="7 12" id="KW-0805">Transcription regulation</keyword>
<dbReference type="GO" id="GO:0043565">
    <property type="term" value="F:sequence-specific DNA binding"/>
    <property type="evidence" value="ECO:0007669"/>
    <property type="project" value="InterPro"/>
</dbReference>
<evidence type="ECO:0000256" key="3">
    <source>
        <dbReference type="ARBA" id="ARBA00015308"/>
    </source>
</evidence>
<evidence type="ECO:0000256" key="10">
    <source>
        <dbReference type="ARBA" id="ARBA00023163"/>
    </source>
</evidence>
<name>A0A2K8UDY7_9GAMM</name>
<keyword evidence="16" id="KW-1185">Reference proteome</keyword>
<comment type="subunit">
    <text evidence="2 12">Interacts with sigma-54.</text>
</comment>
<dbReference type="PANTHER" id="PTHR32071">
    <property type="entry name" value="TRANSCRIPTIONAL REGULATORY PROTEIN"/>
    <property type="match status" value="1"/>
</dbReference>
<dbReference type="InterPro" id="IPR027417">
    <property type="entry name" value="P-loop_NTPase"/>
</dbReference>
<dbReference type="GO" id="GO:0005524">
    <property type="term" value="F:ATP binding"/>
    <property type="evidence" value="ECO:0007669"/>
    <property type="project" value="UniProtKB-KW"/>
</dbReference>
<protein>
    <recommendedName>
        <fullName evidence="3 12">Nif-specific regulatory protein</fullName>
    </recommendedName>
</protein>
<keyword evidence="4" id="KW-0547">Nucleotide-binding</keyword>
<evidence type="ECO:0000256" key="1">
    <source>
        <dbReference type="ARBA" id="ARBA00002167"/>
    </source>
</evidence>
<dbReference type="InterPro" id="IPR025944">
    <property type="entry name" value="Sigma_54_int_dom_CS"/>
</dbReference>
<dbReference type="KEGG" id="tsy:THSYN_24585"/>
<dbReference type="Gene3D" id="1.10.10.60">
    <property type="entry name" value="Homeodomain-like"/>
    <property type="match status" value="1"/>
</dbReference>
<sequence length="543" mass="60254">MNRDPLVPVTATEAARLDLLETQLAALYEVSTVLSRSLDLRQTLREVLRVLHERGRLCYGLVSLLDEESGELLISALYNKEDADPFEPVSYRPGEGVIGRILEKNQPWILPRVGDEPRFLDRLNLYQSDLPFIGVPIRIGEGAAVGVFAAQPPVADGLLEERARFLEMVANLIGQAIRLARGVEAEQAALREERDKLRREVKGVHGFDSIIGRTQPMRLVFDQVRQVAKWTTTVLIRGESGTGKELIASAIHYNSPRARAPFIKLNCAALPDNLLESELFGHEKGAFTGAVAMRKGRFEQADGGTLFLDEIGEISPAFQAKLLRVLQEGEFERVGGGRTLKVDVRIIAATNRDLEAEVRASEFREDLYYRLNVMPIRMPALRERIEDIPDLARFLVTKVARMQGRELSITDSALRILMRHDWPGNVRELENCMERAAVMSADGTIDRGVIELTGLDVSTWDGRPAGATLGTAPGSGADPGPESSADSGPKVDLDDPDLDERERVIAALEEAGWVQAKAARLLNMTPRQIAYRIQTLNIKVRQF</sequence>
<feature type="region of interest" description="Disordered" evidence="13">
    <location>
        <begin position="463"/>
        <end position="496"/>
    </location>
</feature>
<evidence type="ECO:0000256" key="12">
    <source>
        <dbReference type="RuleBase" id="RU368029"/>
    </source>
</evidence>
<dbReference type="PROSITE" id="PS50045">
    <property type="entry name" value="SIGMA54_INTERACT_4"/>
    <property type="match status" value="1"/>
</dbReference>
<dbReference type="GO" id="GO:0003700">
    <property type="term" value="F:DNA-binding transcription factor activity"/>
    <property type="evidence" value="ECO:0007669"/>
    <property type="project" value="UniProtKB-UniRule"/>
</dbReference>
<dbReference type="PROSITE" id="PS00675">
    <property type="entry name" value="SIGMA54_INTERACT_1"/>
    <property type="match status" value="1"/>
</dbReference>
<dbReference type="SMART" id="SM00065">
    <property type="entry name" value="GAF"/>
    <property type="match status" value="1"/>
</dbReference>
<evidence type="ECO:0000256" key="13">
    <source>
        <dbReference type="SAM" id="MobiDB-lite"/>
    </source>
</evidence>
<dbReference type="InterPro" id="IPR025943">
    <property type="entry name" value="Sigma_54_int_dom_ATP-bd_2"/>
</dbReference>
<dbReference type="Gene3D" id="3.40.50.300">
    <property type="entry name" value="P-loop containing nucleotide triphosphate hydrolases"/>
    <property type="match status" value="1"/>
</dbReference>
<evidence type="ECO:0000256" key="6">
    <source>
        <dbReference type="ARBA" id="ARBA00023012"/>
    </source>
</evidence>
<dbReference type="Pfam" id="PF00158">
    <property type="entry name" value="Sigma54_activat"/>
    <property type="match status" value="1"/>
</dbReference>
<dbReference type="OrthoDB" id="9804019at2"/>
<dbReference type="InterPro" id="IPR010113">
    <property type="entry name" value="Nif-specific_regulatory_prot"/>
</dbReference>
<dbReference type="Proteomes" id="UP000232638">
    <property type="component" value="Chromosome"/>
</dbReference>
<evidence type="ECO:0000313" key="15">
    <source>
        <dbReference type="EMBL" id="AUB83813.1"/>
    </source>
</evidence>
<dbReference type="Pfam" id="PF02954">
    <property type="entry name" value="HTH_8"/>
    <property type="match status" value="1"/>
</dbReference>
<gene>
    <name evidence="15" type="ORF">THSYN_24585</name>
</gene>
<dbReference type="InterPro" id="IPR003018">
    <property type="entry name" value="GAF"/>
</dbReference>
<evidence type="ECO:0000256" key="4">
    <source>
        <dbReference type="ARBA" id="ARBA00022741"/>
    </source>
</evidence>
<dbReference type="PROSITE" id="PS00688">
    <property type="entry name" value="SIGMA54_INTERACT_3"/>
    <property type="match status" value="1"/>
</dbReference>
<organism evidence="15 16">
    <name type="scientific">Candidatus Thiodictyon syntrophicum</name>
    <dbReference type="NCBI Taxonomy" id="1166950"/>
    <lineage>
        <taxon>Bacteria</taxon>
        <taxon>Pseudomonadati</taxon>
        <taxon>Pseudomonadota</taxon>
        <taxon>Gammaproteobacteria</taxon>
        <taxon>Chromatiales</taxon>
        <taxon>Chromatiaceae</taxon>
        <taxon>Thiodictyon</taxon>
    </lineage>
</organism>
<dbReference type="RefSeq" id="WP_100921491.1">
    <property type="nucleotide sequence ID" value="NZ_CP020370.1"/>
</dbReference>
<dbReference type="GO" id="GO:0009399">
    <property type="term" value="P:nitrogen fixation"/>
    <property type="evidence" value="ECO:0007669"/>
    <property type="project" value="UniProtKB-UniRule"/>
</dbReference>
<dbReference type="CDD" id="cd00009">
    <property type="entry name" value="AAA"/>
    <property type="match status" value="1"/>
</dbReference>
<keyword evidence="11 12" id="KW-0535">Nitrogen fixation</keyword>